<evidence type="ECO:0000256" key="2">
    <source>
        <dbReference type="ARBA" id="ARBA00022525"/>
    </source>
</evidence>
<keyword evidence="2" id="KW-0964">Secreted</keyword>
<name>A0A0K8RI52_IXORI</name>
<reference evidence="8" key="1">
    <citation type="submission" date="2012-12" db="EMBL/GenBank/DDBJ databases">
        <title>Identification and characterization of a phenylalanine ammonia-lyase gene family in Isatis indigotica Fort.</title>
        <authorList>
            <person name="Liu Q."/>
            <person name="Chen J."/>
            <person name="Zhou X."/>
            <person name="Di P."/>
            <person name="Xiao Y."/>
            <person name="Xuan H."/>
            <person name="Zhang L."/>
            <person name="Chen W."/>
        </authorList>
    </citation>
    <scope>NUCLEOTIDE SEQUENCE</scope>
    <source>
        <tissue evidence="8">Salivary gland</tissue>
    </source>
</reference>
<comment type="subcellular location">
    <subcellularLocation>
        <location evidence="1">Secreted</location>
    </subcellularLocation>
</comment>
<feature type="compositionally biased region" description="Polar residues" evidence="6">
    <location>
        <begin position="44"/>
        <end position="56"/>
    </location>
</feature>
<feature type="compositionally biased region" description="Basic and acidic residues" evidence="6">
    <location>
        <begin position="34"/>
        <end position="43"/>
    </location>
</feature>
<evidence type="ECO:0000256" key="4">
    <source>
        <dbReference type="ARBA" id="ARBA00023180"/>
    </source>
</evidence>
<keyword evidence="3 7" id="KW-0732">Signal</keyword>
<feature type="chain" id="PRO_5005518119" evidence="7">
    <location>
        <begin position="19"/>
        <end position="151"/>
    </location>
</feature>
<dbReference type="GO" id="GO:0005576">
    <property type="term" value="C:extracellular region"/>
    <property type="evidence" value="ECO:0007669"/>
    <property type="project" value="UniProtKB-SubCell"/>
</dbReference>
<evidence type="ECO:0000256" key="6">
    <source>
        <dbReference type="SAM" id="MobiDB-lite"/>
    </source>
</evidence>
<dbReference type="EMBL" id="GADI01003250">
    <property type="protein sequence ID" value="JAA70558.1"/>
    <property type="molecule type" value="mRNA"/>
</dbReference>
<dbReference type="InterPro" id="IPR021971">
    <property type="entry name" value="Salp15"/>
</dbReference>
<evidence type="ECO:0000256" key="3">
    <source>
        <dbReference type="ARBA" id="ARBA00022729"/>
    </source>
</evidence>
<organism evidence="8">
    <name type="scientific">Ixodes ricinus</name>
    <name type="common">Common tick</name>
    <name type="synonym">Acarus ricinus</name>
    <dbReference type="NCBI Taxonomy" id="34613"/>
    <lineage>
        <taxon>Eukaryota</taxon>
        <taxon>Metazoa</taxon>
        <taxon>Ecdysozoa</taxon>
        <taxon>Arthropoda</taxon>
        <taxon>Chelicerata</taxon>
        <taxon>Arachnida</taxon>
        <taxon>Acari</taxon>
        <taxon>Parasitiformes</taxon>
        <taxon>Ixodida</taxon>
        <taxon>Ixodoidea</taxon>
        <taxon>Ixodidae</taxon>
        <taxon>Ixodinae</taxon>
        <taxon>Ixodes</taxon>
    </lineage>
</organism>
<dbReference type="Pfam" id="PF12115">
    <property type="entry name" value="Salp15"/>
    <property type="match status" value="1"/>
</dbReference>
<feature type="region of interest" description="Disordered" evidence="6">
    <location>
        <begin position="23"/>
        <end position="57"/>
    </location>
</feature>
<proteinExistence type="evidence at transcript level"/>
<evidence type="ECO:0000313" key="8">
    <source>
        <dbReference type="EMBL" id="JAA70558.1"/>
    </source>
</evidence>
<evidence type="ECO:0000256" key="7">
    <source>
        <dbReference type="SAM" id="SignalP"/>
    </source>
</evidence>
<sequence length="151" mass="16432">MFKLKFFILFVLAGLCFGDPSDSETDAPSNGEATDNKQEKSKGETSVSESNAVASTKTKDFQEAAGLPPWIINATSFLNTLITNCHDSLPIWETISNNTINWENCTYMCKHDSSGHQKQLPENTPCGPEKKCQGGACVQQPTTPATLPSCR</sequence>
<feature type="signal peptide" evidence="7">
    <location>
        <begin position="1"/>
        <end position="18"/>
    </location>
</feature>
<protein>
    <submittedName>
        <fullName evidence="8">Putative ixodes 8-cys protein</fullName>
    </submittedName>
</protein>
<dbReference type="AlphaFoldDB" id="A0A0K8RI52"/>
<accession>A0A0K8RI52</accession>
<evidence type="ECO:0000256" key="5">
    <source>
        <dbReference type="ARBA" id="ARBA00034321"/>
    </source>
</evidence>
<keyword evidence="4" id="KW-0325">Glycoprotein</keyword>
<comment type="similarity">
    <text evidence="5">Belongs to the salp15 family.</text>
</comment>
<evidence type="ECO:0000256" key="1">
    <source>
        <dbReference type="ARBA" id="ARBA00004613"/>
    </source>
</evidence>